<organism evidence="1 2">
    <name type="scientific">Dactylosporangium siamense</name>
    <dbReference type="NCBI Taxonomy" id="685454"/>
    <lineage>
        <taxon>Bacteria</taxon>
        <taxon>Bacillati</taxon>
        <taxon>Actinomycetota</taxon>
        <taxon>Actinomycetes</taxon>
        <taxon>Micromonosporales</taxon>
        <taxon>Micromonosporaceae</taxon>
        <taxon>Dactylosporangium</taxon>
    </lineage>
</organism>
<proteinExistence type="predicted"/>
<sequence>MPRLVAPALPAGALRAIAQPRIAVDDELMLRPWRADDADLVRTAFTTPDIQRWHMRSIDGDAEVQQWIDD</sequence>
<keyword evidence="2" id="KW-1185">Reference proteome</keyword>
<evidence type="ECO:0000313" key="2">
    <source>
        <dbReference type="Proteomes" id="UP000660611"/>
    </source>
</evidence>
<accession>A0A919PXI0</accession>
<name>A0A919PXI0_9ACTN</name>
<dbReference type="EMBL" id="BONQ01000172">
    <property type="protein sequence ID" value="GIG52216.1"/>
    <property type="molecule type" value="Genomic_DNA"/>
</dbReference>
<protein>
    <recommendedName>
        <fullName evidence="3">GNAT family N-acetyltransferase</fullName>
    </recommendedName>
</protein>
<dbReference type="RefSeq" id="WP_308442151.1">
    <property type="nucleotide sequence ID" value="NZ_BAAAVW010000038.1"/>
</dbReference>
<dbReference type="Proteomes" id="UP000660611">
    <property type="component" value="Unassembled WGS sequence"/>
</dbReference>
<comment type="caution">
    <text evidence="1">The sequence shown here is derived from an EMBL/GenBank/DDBJ whole genome shotgun (WGS) entry which is preliminary data.</text>
</comment>
<dbReference type="AlphaFoldDB" id="A0A919PXI0"/>
<evidence type="ECO:0000313" key="1">
    <source>
        <dbReference type="EMBL" id="GIG52216.1"/>
    </source>
</evidence>
<evidence type="ECO:0008006" key="3">
    <source>
        <dbReference type="Google" id="ProtNLM"/>
    </source>
</evidence>
<reference evidence="1" key="1">
    <citation type="submission" date="2021-01" db="EMBL/GenBank/DDBJ databases">
        <title>Whole genome shotgun sequence of Dactylosporangium siamense NBRC 106093.</title>
        <authorList>
            <person name="Komaki H."/>
            <person name="Tamura T."/>
        </authorList>
    </citation>
    <scope>NUCLEOTIDE SEQUENCE</scope>
    <source>
        <strain evidence="1">NBRC 106093</strain>
    </source>
</reference>
<gene>
    <name evidence="1" type="ORF">Dsi01nite_102570</name>
</gene>